<evidence type="ECO:0000313" key="1">
    <source>
        <dbReference type="EMBL" id="MBF5054451.1"/>
    </source>
</evidence>
<dbReference type="InterPro" id="IPR010982">
    <property type="entry name" value="Lambda_DNA-bd_dom_sf"/>
</dbReference>
<dbReference type="EMBL" id="ARXR01000045">
    <property type="protein sequence ID" value="MBF5054451.1"/>
    <property type="molecule type" value="Genomic_DNA"/>
</dbReference>
<dbReference type="Gene3D" id="1.10.260.40">
    <property type="entry name" value="lambda repressor-like DNA-binding domains"/>
    <property type="match status" value="1"/>
</dbReference>
<dbReference type="RefSeq" id="WP_194856793.1">
    <property type="nucleotide sequence ID" value="NZ_ARXR01000045.1"/>
</dbReference>
<proteinExistence type="predicted"/>
<sequence>MSEERTPYAPCTGSAADAWVDRLLERGRGPELAPMPLNTPLDGTHVTAAVRLTGRDRFHLARVLGVDLPTLEHWERGLGAPDGAAHALLLIALRFPEVIRAFSTD</sequence>
<accession>A0ABS0AJY2</accession>
<organism evidence="1 2">
    <name type="scientific">Alloalcanivorax venustensis ISO4</name>
    <dbReference type="NCBI Taxonomy" id="1177184"/>
    <lineage>
        <taxon>Bacteria</taxon>
        <taxon>Pseudomonadati</taxon>
        <taxon>Pseudomonadota</taxon>
        <taxon>Gammaproteobacteria</taxon>
        <taxon>Oceanospirillales</taxon>
        <taxon>Alcanivoracaceae</taxon>
        <taxon>Alloalcanivorax</taxon>
    </lineage>
</organism>
<evidence type="ECO:0000313" key="2">
    <source>
        <dbReference type="Proteomes" id="UP000644441"/>
    </source>
</evidence>
<comment type="caution">
    <text evidence="1">The sequence shown here is derived from an EMBL/GenBank/DDBJ whole genome shotgun (WGS) entry which is preliminary data.</text>
</comment>
<protein>
    <submittedName>
        <fullName evidence="1">XRE family transcriptional regulator</fullName>
    </submittedName>
</protein>
<dbReference type="Proteomes" id="UP000644441">
    <property type="component" value="Unassembled WGS sequence"/>
</dbReference>
<gene>
    <name evidence="1" type="ORF">ISO4_03053</name>
</gene>
<name>A0ABS0AJY2_9GAMM</name>
<reference evidence="1 2" key="1">
    <citation type="submission" date="2012-09" db="EMBL/GenBank/DDBJ databases">
        <title>Genome Sequence of alkane-degrading Bacterium Alcanivorax venustensis ISO4.</title>
        <authorList>
            <person name="Lai Q."/>
            <person name="Shao Z."/>
        </authorList>
    </citation>
    <scope>NUCLEOTIDE SEQUENCE [LARGE SCALE GENOMIC DNA]</scope>
    <source>
        <strain evidence="1 2">ISO4</strain>
    </source>
</reference>
<keyword evidence="2" id="KW-1185">Reference proteome</keyword>